<evidence type="ECO:0000313" key="2">
    <source>
        <dbReference type="Proteomes" id="UP000024635"/>
    </source>
</evidence>
<sequence length="90" mass="10498">MAASSIHAKKKRKDDFAAEIHKEKYFDLRTRREGNAFRPHLLCRFEDVFQLMFFFFRIPGCSTLSLHRKSPSSIFVASPYNTLRATSVAR</sequence>
<reference evidence="2" key="1">
    <citation type="journal article" date="2015" name="Nat. Genet.">
        <title>The genome and transcriptome of the zoonotic hookworm Ancylostoma ceylanicum identify infection-specific gene families.</title>
        <authorList>
            <person name="Schwarz E.M."/>
            <person name="Hu Y."/>
            <person name="Antoshechkin I."/>
            <person name="Miller M.M."/>
            <person name="Sternberg P.W."/>
            <person name="Aroian R.V."/>
        </authorList>
    </citation>
    <scope>NUCLEOTIDE SEQUENCE</scope>
    <source>
        <strain evidence="2">HY135</strain>
    </source>
</reference>
<dbReference type="AlphaFoldDB" id="A0A016UB08"/>
<dbReference type="OrthoDB" id="5828479at2759"/>
<comment type="caution">
    <text evidence="1">The sequence shown here is derived from an EMBL/GenBank/DDBJ whole genome shotgun (WGS) entry which is preliminary data.</text>
</comment>
<keyword evidence="2" id="KW-1185">Reference proteome</keyword>
<dbReference type="STRING" id="53326.A0A016UB08"/>
<proteinExistence type="predicted"/>
<name>A0A016UB08_9BILA</name>
<dbReference type="Proteomes" id="UP000024635">
    <property type="component" value="Unassembled WGS sequence"/>
</dbReference>
<organism evidence="1 2">
    <name type="scientific">Ancylostoma ceylanicum</name>
    <dbReference type="NCBI Taxonomy" id="53326"/>
    <lineage>
        <taxon>Eukaryota</taxon>
        <taxon>Metazoa</taxon>
        <taxon>Ecdysozoa</taxon>
        <taxon>Nematoda</taxon>
        <taxon>Chromadorea</taxon>
        <taxon>Rhabditida</taxon>
        <taxon>Rhabditina</taxon>
        <taxon>Rhabditomorpha</taxon>
        <taxon>Strongyloidea</taxon>
        <taxon>Ancylostomatidae</taxon>
        <taxon>Ancylostomatinae</taxon>
        <taxon>Ancylostoma</taxon>
    </lineage>
</organism>
<dbReference type="EMBL" id="JARK01001384">
    <property type="protein sequence ID" value="EYC12002.1"/>
    <property type="molecule type" value="Genomic_DNA"/>
</dbReference>
<gene>
    <name evidence="1" type="primary">Acey_s0048.g1558</name>
    <name evidence="1" type="ORF">Y032_0048g1558</name>
</gene>
<evidence type="ECO:0000313" key="1">
    <source>
        <dbReference type="EMBL" id="EYC12002.1"/>
    </source>
</evidence>
<accession>A0A016UB08</accession>
<protein>
    <submittedName>
        <fullName evidence="1">Uncharacterized protein</fullName>
    </submittedName>
</protein>